<proteinExistence type="predicted"/>
<comment type="subcellular location">
    <subcellularLocation>
        <location evidence="1">Membrane</location>
        <topology evidence="1">Single-pass membrane protein</topology>
    </subcellularLocation>
</comment>
<dbReference type="SMART" id="SM01328">
    <property type="entry name" value="zf-3CxxC"/>
    <property type="match status" value="1"/>
</dbReference>
<dbReference type="InterPro" id="IPR027377">
    <property type="entry name" value="ZAR1/RTP1-5-like_Znf-3CxxC"/>
</dbReference>
<dbReference type="PANTHER" id="PTHR14402:SF8">
    <property type="entry name" value="RECEPTOR-TRANSPORTING PROTEIN 4"/>
    <property type="match status" value="1"/>
</dbReference>
<keyword evidence="10" id="KW-1185">Reference proteome</keyword>
<dbReference type="Proteomes" id="UP000515140">
    <property type="component" value="Unplaced"/>
</dbReference>
<dbReference type="GO" id="GO:0001580">
    <property type="term" value="P:detection of chemical stimulus involved in sensory perception of bitter taste"/>
    <property type="evidence" value="ECO:0007669"/>
    <property type="project" value="TreeGrafter"/>
</dbReference>
<evidence type="ECO:0000313" key="10">
    <source>
        <dbReference type="Proteomes" id="UP000515140"/>
    </source>
</evidence>
<dbReference type="RefSeq" id="XP_020844719.1">
    <property type="nucleotide sequence ID" value="XM_020989060.1"/>
</dbReference>
<protein>
    <submittedName>
        <fullName evidence="11">Receptor-transporting protein 4</fullName>
    </submittedName>
</protein>
<keyword evidence="7 8" id="KW-0472">Membrane</keyword>
<reference evidence="11" key="1">
    <citation type="submission" date="2025-08" db="UniProtKB">
        <authorList>
            <consortium name="RefSeq"/>
        </authorList>
    </citation>
    <scope>IDENTIFICATION</scope>
    <source>
        <tissue evidence="11">Spleen</tissue>
    </source>
</reference>
<keyword evidence="11" id="KW-0675">Receptor</keyword>
<gene>
    <name evidence="11" type="primary">RTP4</name>
</gene>
<evidence type="ECO:0000256" key="2">
    <source>
        <dbReference type="ARBA" id="ARBA00022692"/>
    </source>
</evidence>
<dbReference type="FunCoup" id="A0A6P5KI84">
    <property type="interactions" value="372"/>
</dbReference>
<keyword evidence="4" id="KW-0863">Zinc-finger</keyword>
<evidence type="ECO:0000256" key="4">
    <source>
        <dbReference type="ARBA" id="ARBA00022771"/>
    </source>
</evidence>
<dbReference type="Pfam" id="PF13695">
    <property type="entry name" value="Zn_ribbon_3CxxC"/>
    <property type="match status" value="1"/>
</dbReference>
<accession>A0A6P5KI84</accession>
<dbReference type="GeneID" id="110210215"/>
<keyword evidence="2 8" id="KW-0812">Transmembrane</keyword>
<evidence type="ECO:0000259" key="9">
    <source>
        <dbReference type="SMART" id="SM01328"/>
    </source>
</evidence>
<organism evidence="10 11">
    <name type="scientific">Phascolarctos cinereus</name>
    <name type="common">Koala</name>
    <dbReference type="NCBI Taxonomy" id="38626"/>
    <lineage>
        <taxon>Eukaryota</taxon>
        <taxon>Metazoa</taxon>
        <taxon>Chordata</taxon>
        <taxon>Craniata</taxon>
        <taxon>Vertebrata</taxon>
        <taxon>Euteleostomi</taxon>
        <taxon>Mammalia</taxon>
        <taxon>Metatheria</taxon>
        <taxon>Diprotodontia</taxon>
        <taxon>Phascolarctidae</taxon>
        <taxon>Phascolarctos</taxon>
    </lineage>
</organism>
<dbReference type="GO" id="GO:0008270">
    <property type="term" value="F:zinc ion binding"/>
    <property type="evidence" value="ECO:0007669"/>
    <property type="project" value="UniProtKB-KW"/>
</dbReference>
<feature type="domain" description="3CxxC-type" evidence="9">
    <location>
        <begin position="59"/>
        <end position="169"/>
    </location>
</feature>
<keyword evidence="5" id="KW-0862">Zinc</keyword>
<dbReference type="PANTHER" id="PTHR14402">
    <property type="entry name" value="RECEPTOR TRANSPORTING PROTEIN"/>
    <property type="match status" value="1"/>
</dbReference>
<dbReference type="GO" id="GO:0016020">
    <property type="term" value="C:membrane"/>
    <property type="evidence" value="ECO:0007669"/>
    <property type="project" value="UniProtKB-SubCell"/>
</dbReference>
<dbReference type="InParanoid" id="A0A6P5KI84"/>
<evidence type="ECO:0000256" key="7">
    <source>
        <dbReference type="ARBA" id="ARBA00023136"/>
    </source>
</evidence>
<feature type="transmembrane region" description="Helical" evidence="8">
    <location>
        <begin position="207"/>
        <end position="228"/>
    </location>
</feature>
<keyword evidence="6 8" id="KW-1133">Transmembrane helix</keyword>
<dbReference type="GO" id="GO:0006612">
    <property type="term" value="P:protein targeting to membrane"/>
    <property type="evidence" value="ECO:0007669"/>
    <property type="project" value="TreeGrafter"/>
</dbReference>
<sequence length="265" mass="29850">MTKNMNLWEQIFQQIIREKKPQHRWTLEVDSGLEVKSLQRGWRQNKHKGLARLLDSSLSCLKFQCSLCGHSWVSAQVLILFQMCLQKPYGQVKMRVFAQHCQKCSTTLFEEPEFSQKGIQGVLGCLVAQILLKCYGESVPLGAAREDPFRSAIVSGPHDTENCEACLLGIFCQSQSDSKVSNPQPALPGTINNSTQDQQPAFKKRKLLLLFSFCIVMIVFVVLMIHRISEGGSLFELAPASSFLDKDEVTGPFPSDETFRVFDKT</sequence>
<dbReference type="CTD" id="64108"/>
<dbReference type="InterPro" id="IPR026096">
    <property type="entry name" value="R-trans_p"/>
</dbReference>
<dbReference type="GO" id="GO:0051205">
    <property type="term" value="P:protein insertion into membrane"/>
    <property type="evidence" value="ECO:0007669"/>
    <property type="project" value="TreeGrafter"/>
</dbReference>
<dbReference type="AlphaFoldDB" id="A0A6P5KI84"/>
<keyword evidence="3" id="KW-0479">Metal-binding</keyword>
<evidence type="ECO:0000256" key="8">
    <source>
        <dbReference type="SAM" id="Phobius"/>
    </source>
</evidence>
<evidence type="ECO:0000313" key="11">
    <source>
        <dbReference type="RefSeq" id="XP_020844719.1"/>
    </source>
</evidence>
<name>A0A6P5KI84_PHACI</name>
<evidence type="ECO:0000256" key="3">
    <source>
        <dbReference type="ARBA" id="ARBA00022723"/>
    </source>
</evidence>
<evidence type="ECO:0000256" key="1">
    <source>
        <dbReference type="ARBA" id="ARBA00004167"/>
    </source>
</evidence>
<dbReference type="GO" id="GO:0031849">
    <property type="term" value="F:olfactory receptor binding"/>
    <property type="evidence" value="ECO:0007669"/>
    <property type="project" value="TreeGrafter"/>
</dbReference>
<evidence type="ECO:0000256" key="6">
    <source>
        <dbReference type="ARBA" id="ARBA00022989"/>
    </source>
</evidence>
<evidence type="ECO:0000256" key="5">
    <source>
        <dbReference type="ARBA" id="ARBA00022833"/>
    </source>
</evidence>
<dbReference type="KEGG" id="pcw:110210215"/>